<sequence length="52" mass="6374">MAKYILEQGGVFRDFKHWGTMPLATRTRRHQEYHTDGHFYDSLQYCKIWKIL</sequence>
<proteinExistence type="predicted"/>
<dbReference type="EMBL" id="CAJVPY010000110">
    <property type="protein sequence ID" value="CAG8450454.1"/>
    <property type="molecule type" value="Genomic_DNA"/>
</dbReference>
<dbReference type="GO" id="GO:0005840">
    <property type="term" value="C:ribosome"/>
    <property type="evidence" value="ECO:0007669"/>
    <property type="project" value="InterPro"/>
</dbReference>
<accession>A0A9N8VHX1</accession>
<dbReference type="Gene3D" id="3.30.70.60">
    <property type="match status" value="1"/>
</dbReference>
<dbReference type="SUPFAM" id="SSF54995">
    <property type="entry name" value="Ribosomal protein S6"/>
    <property type="match status" value="1"/>
</dbReference>
<dbReference type="GO" id="GO:0006412">
    <property type="term" value="P:translation"/>
    <property type="evidence" value="ECO:0007669"/>
    <property type="project" value="InterPro"/>
</dbReference>
<dbReference type="GO" id="GO:0003735">
    <property type="term" value="F:structural constituent of ribosome"/>
    <property type="evidence" value="ECO:0007669"/>
    <property type="project" value="InterPro"/>
</dbReference>
<dbReference type="InterPro" id="IPR014717">
    <property type="entry name" value="Transl_elong_EF1B/ribsomal_bS6"/>
</dbReference>
<dbReference type="AlphaFoldDB" id="A0A9N8VHX1"/>
<dbReference type="InterPro" id="IPR035980">
    <property type="entry name" value="Ribosomal_bS6_sf"/>
</dbReference>
<dbReference type="OrthoDB" id="10259681at2759"/>
<dbReference type="GO" id="GO:0019843">
    <property type="term" value="F:rRNA binding"/>
    <property type="evidence" value="ECO:0007669"/>
    <property type="project" value="InterPro"/>
</dbReference>
<gene>
    <name evidence="1" type="ORF">DERYTH_LOCUS484</name>
</gene>
<evidence type="ECO:0000313" key="2">
    <source>
        <dbReference type="Proteomes" id="UP000789405"/>
    </source>
</evidence>
<evidence type="ECO:0000313" key="1">
    <source>
        <dbReference type="EMBL" id="CAG8450454.1"/>
    </source>
</evidence>
<dbReference type="Proteomes" id="UP000789405">
    <property type="component" value="Unassembled WGS sequence"/>
</dbReference>
<reference evidence="1" key="1">
    <citation type="submission" date="2021-06" db="EMBL/GenBank/DDBJ databases">
        <authorList>
            <person name="Kallberg Y."/>
            <person name="Tangrot J."/>
            <person name="Rosling A."/>
        </authorList>
    </citation>
    <scope>NUCLEOTIDE SEQUENCE</scope>
    <source>
        <strain evidence="1">MA453B</strain>
    </source>
</reference>
<comment type="caution">
    <text evidence="1">The sequence shown here is derived from an EMBL/GenBank/DDBJ whole genome shotgun (WGS) entry which is preliminary data.</text>
</comment>
<name>A0A9N8VHX1_9GLOM</name>
<keyword evidence="2" id="KW-1185">Reference proteome</keyword>
<protein>
    <submittedName>
        <fullName evidence="1">19052_t:CDS:1</fullName>
    </submittedName>
</protein>
<organism evidence="1 2">
    <name type="scientific">Dentiscutata erythropus</name>
    <dbReference type="NCBI Taxonomy" id="1348616"/>
    <lineage>
        <taxon>Eukaryota</taxon>
        <taxon>Fungi</taxon>
        <taxon>Fungi incertae sedis</taxon>
        <taxon>Mucoromycota</taxon>
        <taxon>Glomeromycotina</taxon>
        <taxon>Glomeromycetes</taxon>
        <taxon>Diversisporales</taxon>
        <taxon>Gigasporaceae</taxon>
        <taxon>Dentiscutata</taxon>
    </lineage>
</organism>